<dbReference type="EMBL" id="RQZG01000002">
    <property type="protein sequence ID" value="RRD06565.1"/>
    <property type="molecule type" value="Genomic_DNA"/>
</dbReference>
<dbReference type="OrthoDB" id="4451554at2"/>
<organism evidence="2 3">
    <name type="scientific">Arachnia propionica</name>
    <dbReference type="NCBI Taxonomy" id="1750"/>
    <lineage>
        <taxon>Bacteria</taxon>
        <taxon>Bacillati</taxon>
        <taxon>Actinomycetota</taxon>
        <taxon>Actinomycetes</taxon>
        <taxon>Propionibacteriales</taxon>
        <taxon>Propionibacteriaceae</taxon>
        <taxon>Arachnia</taxon>
    </lineage>
</organism>
<sequence>MTELPEQRLQRTKEQVGAAVKRLAVRDSLPSKPPEGSLWGSLDKAIIQAYVARAGREAAREGRAIIMAGPPGAGKSHGVAAVRQVLGPEESRRFGVVEDGYVTVDADDVKQLLLGNPVPGLEIDPDLLARARQHWDAVIAECAPEPLADGRPLLRGELATLVHPLSTATADSARKRLVAMRTNIKIEGTLQWMEPSGEGQGPRLLKELAVRRYTQVSIVAVDASKELCLAGAHHRWAEPRSTGDVTARYAPPEAVESMFTPGNPISRCIDNARTTHDLARQEEVFKDVNLFIAHRGERPAVEHIDQAGKARVLPARPQQPRTPTVTGELGQGRAGKRASLSRTRRPGLER</sequence>
<dbReference type="Gene3D" id="3.40.50.300">
    <property type="entry name" value="P-loop containing nucleotide triphosphate hydrolases"/>
    <property type="match status" value="1"/>
</dbReference>
<evidence type="ECO:0000313" key="3">
    <source>
        <dbReference type="Proteomes" id="UP000280819"/>
    </source>
</evidence>
<feature type="region of interest" description="Disordered" evidence="1">
    <location>
        <begin position="303"/>
        <end position="350"/>
    </location>
</feature>
<dbReference type="Proteomes" id="UP000280819">
    <property type="component" value="Unassembled WGS sequence"/>
</dbReference>
<dbReference type="RefSeq" id="WP_124842692.1">
    <property type="nucleotide sequence ID" value="NZ_RQZG01000002.1"/>
</dbReference>
<name>A0A3P1TBI0_9ACTN</name>
<evidence type="ECO:0008006" key="4">
    <source>
        <dbReference type="Google" id="ProtNLM"/>
    </source>
</evidence>
<evidence type="ECO:0000313" key="2">
    <source>
        <dbReference type="EMBL" id="RRD06565.1"/>
    </source>
</evidence>
<accession>A0A3P1TBI0</accession>
<evidence type="ECO:0000256" key="1">
    <source>
        <dbReference type="SAM" id="MobiDB-lite"/>
    </source>
</evidence>
<proteinExistence type="predicted"/>
<comment type="caution">
    <text evidence="2">The sequence shown here is derived from an EMBL/GenBank/DDBJ whole genome shotgun (WGS) entry which is preliminary data.</text>
</comment>
<dbReference type="AlphaFoldDB" id="A0A3P1TBI0"/>
<dbReference type="InterPro" id="IPR027417">
    <property type="entry name" value="P-loop_NTPase"/>
</dbReference>
<gene>
    <name evidence="2" type="ORF">EII34_02765</name>
</gene>
<reference evidence="2 3" key="1">
    <citation type="submission" date="2018-11" db="EMBL/GenBank/DDBJ databases">
        <title>Genomes From Bacteria Associated with the Canine Oral Cavity: a Test Case for Automated Genome-Based Taxonomic Assignment.</title>
        <authorList>
            <person name="Coil D.A."/>
            <person name="Jospin G."/>
            <person name="Darling A.E."/>
            <person name="Wallis C."/>
            <person name="Davis I.J."/>
            <person name="Harris S."/>
            <person name="Eisen J.A."/>
            <person name="Holcombe L.J."/>
            <person name="O'Flynn C."/>
        </authorList>
    </citation>
    <scope>NUCLEOTIDE SEQUENCE [LARGE SCALE GENOMIC DNA]</scope>
    <source>
        <strain evidence="2 3">OH887_COT-365</strain>
    </source>
</reference>
<protein>
    <recommendedName>
        <fullName evidence="4">UDP-N-acetylglucosamine kinase</fullName>
    </recommendedName>
</protein>
<dbReference type="SUPFAM" id="SSF52540">
    <property type="entry name" value="P-loop containing nucleoside triphosphate hydrolases"/>
    <property type="match status" value="1"/>
</dbReference>